<reference evidence="3" key="1">
    <citation type="submission" date="2019-05" db="EMBL/GenBank/DDBJ databases">
        <title>Annotation for the trematode Fasciolopsis buski.</title>
        <authorList>
            <person name="Choi Y.-J."/>
        </authorList>
    </citation>
    <scope>NUCLEOTIDE SEQUENCE</scope>
    <source>
        <strain evidence="3">HT</strain>
        <tissue evidence="3">Whole worm</tissue>
    </source>
</reference>
<dbReference type="InterPro" id="IPR001739">
    <property type="entry name" value="Methyl_CpG_DNA-bd"/>
</dbReference>
<feature type="region of interest" description="Disordered" evidence="1">
    <location>
        <begin position="105"/>
        <end position="144"/>
    </location>
</feature>
<gene>
    <name evidence="3" type="ORF">FBUS_08352</name>
</gene>
<dbReference type="InterPro" id="IPR016177">
    <property type="entry name" value="DNA-bd_dom_sf"/>
</dbReference>
<dbReference type="SMART" id="SM00391">
    <property type="entry name" value="MBD"/>
    <property type="match status" value="1"/>
</dbReference>
<organism evidence="3 4">
    <name type="scientific">Fasciolopsis buskii</name>
    <dbReference type="NCBI Taxonomy" id="27845"/>
    <lineage>
        <taxon>Eukaryota</taxon>
        <taxon>Metazoa</taxon>
        <taxon>Spiralia</taxon>
        <taxon>Lophotrochozoa</taxon>
        <taxon>Platyhelminthes</taxon>
        <taxon>Trematoda</taxon>
        <taxon>Digenea</taxon>
        <taxon>Plagiorchiida</taxon>
        <taxon>Echinostomata</taxon>
        <taxon>Echinostomatoidea</taxon>
        <taxon>Fasciolidae</taxon>
        <taxon>Fasciolopsis</taxon>
    </lineage>
</organism>
<dbReference type="CDD" id="cd01396">
    <property type="entry name" value="MeCP2_MBD"/>
    <property type="match status" value="1"/>
</dbReference>
<protein>
    <submittedName>
        <fullName evidence="3">Methyl-CpG-binding domain protein 2</fullName>
    </submittedName>
</protein>
<proteinExistence type="predicted"/>
<name>A0A8E0RX70_9TREM</name>
<dbReference type="InterPro" id="IPR025884">
    <property type="entry name" value="MeCpG-bd_2/3_C_dom"/>
</dbReference>
<accession>A0A8E0RX70</accession>
<feature type="region of interest" description="Disordered" evidence="1">
    <location>
        <begin position="51"/>
        <end position="83"/>
    </location>
</feature>
<dbReference type="SUPFAM" id="SSF54171">
    <property type="entry name" value="DNA-binding domain"/>
    <property type="match status" value="1"/>
</dbReference>
<dbReference type="Gene3D" id="3.30.890.10">
    <property type="entry name" value="Methyl-cpg-binding Protein 2, Chain A"/>
    <property type="match status" value="1"/>
</dbReference>
<feature type="domain" description="MBD" evidence="2">
    <location>
        <begin position="36"/>
        <end position="104"/>
    </location>
</feature>
<dbReference type="Pfam" id="PF14048">
    <property type="entry name" value="MBD_C"/>
    <property type="match status" value="1"/>
</dbReference>
<comment type="caution">
    <text evidence="3">The sequence shown here is derived from an EMBL/GenBank/DDBJ whole genome shotgun (WGS) entry which is preliminary data.</text>
</comment>
<evidence type="ECO:0000256" key="1">
    <source>
        <dbReference type="SAM" id="MobiDB-lite"/>
    </source>
</evidence>
<dbReference type="AlphaFoldDB" id="A0A8E0RX70"/>
<dbReference type="GO" id="GO:0003677">
    <property type="term" value="F:DNA binding"/>
    <property type="evidence" value="ECO:0007669"/>
    <property type="project" value="InterPro"/>
</dbReference>
<evidence type="ECO:0000313" key="4">
    <source>
        <dbReference type="Proteomes" id="UP000728185"/>
    </source>
</evidence>
<sequence>MQSQNVSVHPSLAQPKRNTYLTFPKAQCFPTSISSNGQQQVMQITLPPGWRREESVRPTGLGTGKTDVYYVSPQGQKVRTKQELKAQLGDKYDMSLFDWRSGRFLSHPPKSRSPEEGSDASSAKILHSDSSSNPFQRRTNPPDAIRPVIIRSHPTCKRADVKNVALEPPRQLFWVKRLADHVAIDSETNEACKPLSLPRGVQSAGVPGYRSPQLIHSLLYALATKTSPIAGQEQAPSAIEKNPCIAVNTLQPMIKVSFVFCLAAPRL</sequence>
<evidence type="ECO:0000313" key="3">
    <source>
        <dbReference type="EMBL" id="KAA0190318.1"/>
    </source>
</evidence>
<dbReference type="Pfam" id="PF01429">
    <property type="entry name" value="MBD"/>
    <property type="match status" value="1"/>
</dbReference>
<keyword evidence="4" id="KW-1185">Reference proteome</keyword>
<feature type="compositionally biased region" description="Polar residues" evidence="1">
    <location>
        <begin position="128"/>
        <end position="139"/>
    </location>
</feature>
<dbReference type="PROSITE" id="PS50982">
    <property type="entry name" value="MBD"/>
    <property type="match status" value="1"/>
</dbReference>
<dbReference type="EMBL" id="LUCM01007197">
    <property type="protein sequence ID" value="KAA0190318.1"/>
    <property type="molecule type" value="Genomic_DNA"/>
</dbReference>
<dbReference type="Proteomes" id="UP000728185">
    <property type="component" value="Unassembled WGS sequence"/>
</dbReference>
<evidence type="ECO:0000259" key="2">
    <source>
        <dbReference type="PROSITE" id="PS50982"/>
    </source>
</evidence>
<dbReference type="OrthoDB" id="10072024at2759"/>